<dbReference type="GO" id="GO:0005634">
    <property type="term" value="C:nucleus"/>
    <property type="evidence" value="ECO:0007669"/>
    <property type="project" value="UniProtKB-SubCell"/>
</dbReference>
<proteinExistence type="inferred from homology"/>
<accession>V9F9G3</accession>
<dbReference type="InterPro" id="IPR036390">
    <property type="entry name" value="WH_DNA-bd_sf"/>
</dbReference>
<keyword evidence="2" id="KW-0238">DNA-binding</keyword>
<dbReference type="EMBL" id="ANIZ01001398">
    <property type="protein sequence ID" value="ETI47746.1"/>
    <property type="molecule type" value="Genomic_DNA"/>
</dbReference>
<protein>
    <recommendedName>
        <fullName evidence="5">HSF-type DNA-binding domain-containing protein</fullName>
    </recommendedName>
</protein>
<sequence>MMHRMRISPMQQLSHPDRNNMGVVVSTTTSKASTLRAMRVPKFLRSLYDILQYEDQTILTWSKDGTYFQIFDTKRLEIVVLPKYFKHGKFASFQRQLNNFGFRKWTKTQSSVCTFSHHHLVRCHPQQLAEFISRRPPGNGMRSGVDASSTAKRKRTFTELMRSADAGTSTAAAAKMIKRENDIYNRAVGHELAIATNSPSAKGVPRWVTDPVGFLKASEEKNTTPTSTSSEQAFNFSMEELHDIILPVASTSERHESRSMEKMLELRMLNECLDLGTAGSLYATANPAGGELFPSVPYSWDSDTFFSPVGRTHFEQDRGLWRLH</sequence>
<organism evidence="6 7">
    <name type="scientific">Phytophthora nicotianae P1569</name>
    <dbReference type="NCBI Taxonomy" id="1317065"/>
    <lineage>
        <taxon>Eukaryota</taxon>
        <taxon>Sar</taxon>
        <taxon>Stramenopiles</taxon>
        <taxon>Oomycota</taxon>
        <taxon>Peronosporomycetes</taxon>
        <taxon>Peronosporales</taxon>
        <taxon>Peronosporaceae</taxon>
        <taxon>Phytophthora</taxon>
    </lineage>
</organism>
<comment type="similarity">
    <text evidence="4">Belongs to the HSF family.</text>
</comment>
<dbReference type="PRINTS" id="PR00056">
    <property type="entry name" value="HSFDOMAIN"/>
</dbReference>
<evidence type="ECO:0000256" key="4">
    <source>
        <dbReference type="RuleBase" id="RU004020"/>
    </source>
</evidence>
<evidence type="ECO:0000313" key="7">
    <source>
        <dbReference type="Proteomes" id="UP000018721"/>
    </source>
</evidence>
<dbReference type="OrthoDB" id="99239at2759"/>
<dbReference type="FunFam" id="1.10.10.10:FF:000286">
    <property type="entry name" value="Heat shock transcription factor"/>
    <property type="match status" value="1"/>
</dbReference>
<name>V9F9G3_PHYNI</name>
<dbReference type="GO" id="GO:0003700">
    <property type="term" value="F:DNA-binding transcription factor activity"/>
    <property type="evidence" value="ECO:0007669"/>
    <property type="project" value="InterPro"/>
</dbReference>
<reference evidence="6 7" key="1">
    <citation type="submission" date="2013-11" db="EMBL/GenBank/DDBJ databases">
        <title>The Genome Sequence of Phytophthora parasitica P1569.</title>
        <authorList>
            <consortium name="The Broad Institute Genomics Platform"/>
            <person name="Russ C."/>
            <person name="Tyler B."/>
            <person name="Panabieres F."/>
            <person name="Shan W."/>
            <person name="Tripathy S."/>
            <person name="Grunwald N."/>
            <person name="Machado M."/>
            <person name="Johnson C.S."/>
            <person name="Arredondo F."/>
            <person name="Hong C."/>
            <person name="Coffey M."/>
            <person name="Young S.K."/>
            <person name="Zeng Q."/>
            <person name="Gargeya S."/>
            <person name="Fitzgerald M."/>
            <person name="Abouelleil A."/>
            <person name="Alvarado L."/>
            <person name="Chapman S.B."/>
            <person name="Gainer-Dewar J."/>
            <person name="Goldberg J."/>
            <person name="Griggs A."/>
            <person name="Gujja S."/>
            <person name="Hansen M."/>
            <person name="Howarth C."/>
            <person name="Imamovic A."/>
            <person name="Ireland A."/>
            <person name="Larimer J."/>
            <person name="McCowan C."/>
            <person name="Murphy C."/>
            <person name="Pearson M."/>
            <person name="Poon T.W."/>
            <person name="Priest M."/>
            <person name="Roberts A."/>
            <person name="Saif S."/>
            <person name="Shea T."/>
            <person name="Sykes S."/>
            <person name="Wortman J."/>
            <person name="Nusbaum C."/>
            <person name="Birren B."/>
        </authorList>
    </citation>
    <scope>NUCLEOTIDE SEQUENCE [LARGE SCALE GENOMIC DNA]</scope>
    <source>
        <strain evidence="6 7">P1569</strain>
    </source>
</reference>
<dbReference type="Pfam" id="PF00447">
    <property type="entry name" value="HSF_DNA-bind"/>
    <property type="match status" value="1"/>
</dbReference>
<evidence type="ECO:0000256" key="1">
    <source>
        <dbReference type="ARBA" id="ARBA00004123"/>
    </source>
</evidence>
<dbReference type="SUPFAM" id="SSF46785">
    <property type="entry name" value="Winged helix' DNA-binding domain"/>
    <property type="match status" value="1"/>
</dbReference>
<keyword evidence="7" id="KW-1185">Reference proteome</keyword>
<evidence type="ECO:0000259" key="5">
    <source>
        <dbReference type="SMART" id="SM00415"/>
    </source>
</evidence>
<dbReference type="InterPro" id="IPR036388">
    <property type="entry name" value="WH-like_DNA-bd_sf"/>
</dbReference>
<dbReference type="PANTHER" id="PTHR10015:SF427">
    <property type="entry name" value="HEAT SHOCK FACTOR PROTEIN"/>
    <property type="match status" value="1"/>
</dbReference>
<dbReference type="SMART" id="SM00415">
    <property type="entry name" value="HSF"/>
    <property type="match status" value="1"/>
</dbReference>
<dbReference type="GO" id="GO:0043565">
    <property type="term" value="F:sequence-specific DNA binding"/>
    <property type="evidence" value="ECO:0007669"/>
    <property type="project" value="InterPro"/>
</dbReference>
<dbReference type="InterPro" id="IPR000232">
    <property type="entry name" value="HSF_DNA-bd"/>
</dbReference>
<keyword evidence="3" id="KW-0539">Nucleus</keyword>
<dbReference type="PANTHER" id="PTHR10015">
    <property type="entry name" value="HEAT SHOCK TRANSCRIPTION FACTOR"/>
    <property type="match status" value="1"/>
</dbReference>
<dbReference type="HOGENOM" id="CLU_074709_0_0_1"/>
<comment type="caution">
    <text evidence="6">The sequence shown here is derived from an EMBL/GenBank/DDBJ whole genome shotgun (WGS) entry which is preliminary data.</text>
</comment>
<comment type="subcellular location">
    <subcellularLocation>
        <location evidence="1">Nucleus</location>
    </subcellularLocation>
</comment>
<dbReference type="Proteomes" id="UP000018721">
    <property type="component" value="Unassembled WGS sequence"/>
</dbReference>
<dbReference type="Gene3D" id="1.10.10.10">
    <property type="entry name" value="Winged helix-like DNA-binding domain superfamily/Winged helix DNA-binding domain"/>
    <property type="match status" value="1"/>
</dbReference>
<evidence type="ECO:0000256" key="3">
    <source>
        <dbReference type="ARBA" id="ARBA00023242"/>
    </source>
</evidence>
<dbReference type="eggNOG" id="KOG0627">
    <property type="taxonomic scope" value="Eukaryota"/>
</dbReference>
<evidence type="ECO:0000256" key="2">
    <source>
        <dbReference type="ARBA" id="ARBA00023125"/>
    </source>
</evidence>
<gene>
    <name evidence="6" type="ORF">F443_08033</name>
</gene>
<evidence type="ECO:0000313" key="6">
    <source>
        <dbReference type="EMBL" id="ETI47746.1"/>
    </source>
</evidence>
<feature type="domain" description="HSF-type DNA-binding" evidence="5">
    <location>
        <begin position="39"/>
        <end position="135"/>
    </location>
</feature>
<dbReference type="AlphaFoldDB" id="V9F9G3"/>